<reference evidence="7" key="1">
    <citation type="submission" date="2021-01" db="EMBL/GenBank/DDBJ databases">
        <title>Genome seq and assembly of Tabrizicola sp. KVB23.</title>
        <authorList>
            <person name="Chhetri G."/>
        </authorList>
    </citation>
    <scope>NUCLEOTIDE SEQUENCE</scope>
    <source>
        <strain evidence="7">KVB23</strain>
    </source>
</reference>
<evidence type="ECO:0000259" key="6">
    <source>
        <dbReference type="Pfam" id="PF04055"/>
    </source>
</evidence>
<dbReference type="SFLD" id="SFLDS00029">
    <property type="entry name" value="Radical_SAM"/>
    <property type="match status" value="1"/>
</dbReference>
<dbReference type="InterPro" id="IPR058240">
    <property type="entry name" value="rSAM_sf"/>
</dbReference>
<dbReference type="AlphaFoldDB" id="A0A8J7MSZ5"/>
<feature type="domain" description="Radical SAM core" evidence="6">
    <location>
        <begin position="29"/>
        <end position="126"/>
    </location>
</feature>
<dbReference type="SUPFAM" id="SSF102114">
    <property type="entry name" value="Radical SAM enzymes"/>
    <property type="match status" value="1"/>
</dbReference>
<keyword evidence="8" id="KW-1185">Reference proteome</keyword>
<evidence type="ECO:0000256" key="5">
    <source>
        <dbReference type="ARBA" id="ARBA00023014"/>
    </source>
</evidence>
<dbReference type="Pfam" id="PF04055">
    <property type="entry name" value="Radical_SAM"/>
    <property type="match status" value="1"/>
</dbReference>
<dbReference type="GO" id="GO:0051536">
    <property type="term" value="F:iron-sulfur cluster binding"/>
    <property type="evidence" value="ECO:0007669"/>
    <property type="project" value="UniProtKB-KW"/>
</dbReference>
<dbReference type="CDD" id="cd01335">
    <property type="entry name" value="Radical_SAM"/>
    <property type="match status" value="1"/>
</dbReference>
<dbReference type="InterPro" id="IPR007197">
    <property type="entry name" value="rSAM"/>
</dbReference>
<dbReference type="RefSeq" id="WP_202661548.1">
    <property type="nucleotide sequence ID" value="NZ_JAESVP010000006.1"/>
</dbReference>
<dbReference type="Proteomes" id="UP000619033">
    <property type="component" value="Unassembled WGS sequence"/>
</dbReference>
<dbReference type="GO" id="GO:0046872">
    <property type="term" value="F:metal ion binding"/>
    <property type="evidence" value="ECO:0007669"/>
    <property type="project" value="UniProtKB-KW"/>
</dbReference>
<evidence type="ECO:0000256" key="2">
    <source>
        <dbReference type="ARBA" id="ARBA00022691"/>
    </source>
</evidence>
<evidence type="ECO:0000313" key="7">
    <source>
        <dbReference type="EMBL" id="MBL4929006.1"/>
    </source>
</evidence>
<dbReference type="GO" id="GO:0003824">
    <property type="term" value="F:catalytic activity"/>
    <property type="evidence" value="ECO:0007669"/>
    <property type="project" value="InterPro"/>
</dbReference>
<name>A0A8J7MSZ5_9RHOB</name>
<sequence>MAFRKPTIQTGSILCEDRIVPPTGVELVVADHCNITCRQCNHGSPVMAKWNVSATDVARDLGLLARHYRPAFVKYIGGEPLLHPDLPSILRAGHAAGITDHHLLVTNGTLLDRMSEDIWSLLDEIEVSVYPDSGVTDDNLARHRETAERHGVTFTINHFPQFRRTFTRQRNEDDELVNQIFRACKTANVWGCHTIYKGALYRCPQSVYALRLADAPGFDGFVLEDRADLTMRLLAFLNGPQPLASCRYCVGTAGRKEPHAMLTRTGWRDDLDEPVEAMLDRALLSENLRDTITLDDCKTPDHRRARAMLKLWLARLGYRPKRMRRARFRKDAG</sequence>
<keyword evidence="2" id="KW-0949">S-adenosyl-L-methionine</keyword>
<evidence type="ECO:0000256" key="4">
    <source>
        <dbReference type="ARBA" id="ARBA00023004"/>
    </source>
</evidence>
<comment type="cofactor">
    <cofactor evidence="1">
        <name>[4Fe-4S] cluster</name>
        <dbReference type="ChEBI" id="CHEBI:49883"/>
    </cofactor>
</comment>
<protein>
    <submittedName>
        <fullName evidence="7">Radical SAM protein</fullName>
    </submittedName>
</protein>
<keyword evidence="5" id="KW-0411">Iron-sulfur</keyword>
<dbReference type="Gene3D" id="3.20.20.70">
    <property type="entry name" value="Aldolase class I"/>
    <property type="match status" value="1"/>
</dbReference>
<proteinExistence type="predicted"/>
<gene>
    <name evidence="7" type="ORF">JI744_12900</name>
</gene>
<organism evidence="7 8">
    <name type="scientific">Fuscibacter oryzae</name>
    <dbReference type="NCBI Taxonomy" id="2803939"/>
    <lineage>
        <taxon>Bacteria</taxon>
        <taxon>Pseudomonadati</taxon>
        <taxon>Pseudomonadota</taxon>
        <taxon>Alphaproteobacteria</taxon>
        <taxon>Rhodobacterales</taxon>
        <taxon>Paracoccaceae</taxon>
        <taxon>Fuscibacter</taxon>
    </lineage>
</organism>
<keyword evidence="3" id="KW-0479">Metal-binding</keyword>
<evidence type="ECO:0000256" key="3">
    <source>
        <dbReference type="ARBA" id="ARBA00022723"/>
    </source>
</evidence>
<dbReference type="EMBL" id="JAESVP010000006">
    <property type="protein sequence ID" value="MBL4929006.1"/>
    <property type="molecule type" value="Genomic_DNA"/>
</dbReference>
<dbReference type="InterPro" id="IPR013785">
    <property type="entry name" value="Aldolase_TIM"/>
</dbReference>
<evidence type="ECO:0000256" key="1">
    <source>
        <dbReference type="ARBA" id="ARBA00001966"/>
    </source>
</evidence>
<comment type="caution">
    <text evidence="7">The sequence shown here is derived from an EMBL/GenBank/DDBJ whole genome shotgun (WGS) entry which is preliminary data.</text>
</comment>
<accession>A0A8J7MSZ5</accession>
<evidence type="ECO:0000313" key="8">
    <source>
        <dbReference type="Proteomes" id="UP000619033"/>
    </source>
</evidence>
<keyword evidence="4" id="KW-0408">Iron</keyword>